<dbReference type="PANTHER" id="PTHR48078:SF6">
    <property type="entry name" value="L-THREONINE DEHYDRATASE CATABOLIC TDCB"/>
    <property type="match status" value="1"/>
</dbReference>
<keyword evidence="6" id="KW-1185">Reference proteome</keyword>
<dbReference type="InterPro" id="IPR050147">
    <property type="entry name" value="Ser/Thr_Dehydratase"/>
</dbReference>
<dbReference type="GO" id="GO:0009097">
    <property type="term" value="P:isoleucine biosynthetic process"/>
    <property type="evidence" value="ECO:0007669"/>
    <property type="project" value="TreeGrafter"/>
</dbReference>
<evidence type="ECO:0000256" key="3">
    <source>
        <dbReference type="ARBA" id="ARBA00023239"/>
    </source>
</evidence>
<dbReference type="AlphaFoldDB" id="A0AAU9E5V8"/>
<evidence type="ECO:0000259" key="4">
    <source>
        <dbReference type="Pfam" id="PF00291"/>
    </source>
</evidence>
<dbReference type="KEGG" id="hprf:HLPR_03280"/>
<dbReference type="EMBL" id="AP028654">
    <property type="protein sequence ID" value="BEP27997.1"/>
    <property type="molecule type" value="Genomic_DNA"/>
</dbReference>
<keyword evidence="3" id="KW-0456">Lyase</keyword>
<dbReference type="GO" id="GO:0003941">
    <property type="term" value="F:L-serine ammonia-lyase activity"/>
    <property type="evidence" value="ECO:0007669"/>
    <property type="project" value="TreeGrafter"/>
</dbReference>
<dbReference type="Proteomes" id="UP001321786">
    <property type="component" value="Chromosome"/>
</dbReference>
<gene>
    <name evidence="5" type="ORF">HLPR_03280</name>
</gene>
<dbReference type="InterPro" id="IPR036052">
    <property type="entry name" value="TrpB-like_PALP_sf"/>
</dbReference>
<feature type="domain" description="Tryptophan synthase beta chain-like PALP" evidence="4">
    <location>
        <begin position="4"/>
        <end position="173"/>
    </location>
</feature>
<dbReference type="GO" id="GO:0006565">
    <property type="term" value="P:L-serine catabolic process"/>
    <property type="evidence" value="ECO:0007669"/>
    <property type="project" value="TreeGrafter"/>
</dbReference>
<evidence type="ECO:0000313" key="6">
    <source>
        <dbReference type="Proteomes" id="UP001321786"/>
    </source>
</evidence>
<evidence type="ECO:0000256" key="2">
    <source>
        <dbReference type="ARBA" id="ARBA00022898"/>
    </source>
</evidence>
<evidence type="ECO:0000256" key="1">
    <source>
        <dbReference type="ARBA" id="ARBA00001933"/>
    </source>
</evidence>
<evidence type="ECO:0000313" key="5">
    <source>
        <dbReference type="EMBL" id="BEP27997.1"/>
    </source>
</evidence>
<dbReference type="GO" id="GO:0006567">
    <property type="term" value="P:L-threonine catabolic process"/>
    <property type="evidence" value="ECO:0007669"/>
    <property type="project" value="TreeGrafter"/>
</dbReference>
<dbReference type="PANTHER" id="PTHR48078">
    <property type="entry name" value="THREONINE DEHYDRATASE, MITOCHONDRIAL-RELATED"/>
    <property type="match status" value="1"/>
</dbReference>
<dbReference type="Pfam" id="PF00291">
    <property type="entry name" value="PALP"/>
    <property type="match status" value="1"/>
</dbReference>
<dbReference type="SUPFAM" id="SSF53686">
    <property type="entry name" value="Tryptophan synthase beta subunit-like PLP-dependent enzymes"/>
    <property type="match status" value="1"/>
</dbReference>
<accession>A0AAU9E5V8</accession>
<comment type="cofactor">
    <cofactor evidence="1">
        <name>pyridoxal 5'-phosphate</name>
        <dbReference type="ChEBI" id="CHEBI:597326"/>
    </cofactor>
</comment>
<keyword evidence="2" id="KW-0663">Pyridoxal phosphate</keyword>
<reference evidence="5 6" key="1">
    <citation type="submission" date="2023-08" db="EMBL/GenBank/DDBJ databases">
        <title>Helicovermis profunda gen. nov., sp. nov., a novel mesophilic, fermentative bacterium within the Bacillota from a deep-sea hydrothermal vent chimney.</title>
        <authorList>
            <person name="Miyazaki U."/>
            <person name="Mizutani D."/>
            <person name="Hashimoto Y."/>
            <person name="Tame A."/>
            <person name="Sawayama S."/>
            <person name="Miyazaki J."/>
            <person name="Takai K."/>
            <person name="Nakagawa S."/>
        </authorList>
    </citation>
    <scope>NUCLEOTIDE SEQUENCE [LARGE SCALE GENOMIC DNA]</scope>
    <source>
        <strain evidence="5 6">S502</strain>
    </source>
</reference>
<name>A0AAU9E5V8_9FIRM</name>
<proteinExistence type="predicted"/>
<sequence length="187" mass="20379">MAYVKNHNMTYVDAYDNDPYIYAGQGMIGIEILEQISNIDSILVPIGGGGLITGIGTIAKSINTNIKIIGVQTEACPAMKAAMDENVFYDEYKSKDSVCEALIGGIGHLAYEKSKTIIDDILIVKESTIKKAVKHMILKEKIISEPSSCTVVAALMEYPNYHFGSKVALVLSGSNIDEELMKNILQI</sequence>
<dbReference type="GO" id="GO:0004794">
    <property type="term" value="F:threonine deaminase activity"/>
    <property type="evidence" value="ECO:0007669"/>
    <property type="project" value="TreeGrafter"/>
</dbReference>
<dbReference type="InterPro" id="IPR001926">
    <property type="entry name" value="TrpB-like_PALP"/>
</dbReference>
<protein>
    <recommendedName>
        <fullName evidence="4">Tryptophan synthase beta chain-like PALP domain-containing protein</fullName>
    </recommendedName>
</protein>
<dbReference type="Gene3D" id="3.40.50.1100">
    <property type="match status" value="2"/>
</dbReference>
<organism evidence="5 6">
    <name type="scientific">Helicovermis profundi</name>
    <dbReference type="NCBI Taxonomy" id="3065157"/>
    <lineage>
        <taxon>Bacteria</taxon>
        <taxon>Bacillati</taxon>
        <taxon>Bacillota</taxon>
        <taxon>Clostridia</taxon>
        <taxon>Helicovermis</taxon>
    </lineage>
</organism>